<dbReference type="SUPFAM" id="SSF63825">
    <property type="entry name" value="YWTD domain"/>
    <property type="match status" value="1"/>
</dbReference>
<dbReference type="eggNOG" id="COG3391">
    <property type="taxonomic scope" value="Bacteria"/>
</dbReference>
<organism evidence="1 2">
    <name type="scientific">Chondromyces apiculatus DSM 436</name>
    <dbReference type="NCBI Taxonomy" id="1192034"/>
    <lineage>
        <taxon>Bacteria</taxon>
        <taxon>Pseudomonadati</taxon>
        <taxon>Myxococcota</taxon>
        <taxon>Polyangia</taxon>
        <taxon>Polyangiales</taxon>
        <taxon>Polyangiaceae</taxon>
        <taxon>Chondromyces</taxon>
    </lineage>
</organism>
<dbReference type="Proteomes" id="UP000019678">
    <property type="component" value="Unassembled WGS sequence"/>
</dbReference>
<dbReference type="STRING" id="1192034.CAP_0752"/>
<dbReference type="Gene3D" id="2.120.10.30">
    <property type="entry name" value="TolB, C-terminal domain"/>
    <property type="match status" value="1"/>
</dbReference>
<comment type="caution">
    <text evidence="1">The sequence shown here is derived from an EMBL/GenBank/DDBJ whole genome shotgun (WGS) entry which is preliminary data.</text>
</comment>
<keyword evidence="2" id="KW-1185">Reference proteome</keyword>
<sequence length="229" mass="24435">MAATWSSTKTPHVYMATYDGGQVVRFAKQSEVLEVLHDGEDLPVGIAVDGTHVYWASQAPDGSLRRAPLAGGPAETLYTGFLAPWKIVVEDGAVYVADQFAGHVFRIPLNGMPAQQVAHQMGPLGIALDESHIYSADAEGWAITRAPREGGGAAFAIADAEDPIDIVVDEENVYWTEGEGGITAMQSKTGGDPPIVLKSGQRITSAIEQDDTHIYWTESGGGRVMRVAK</sequence>
<evidence type="ECO:0000313" key="2">
    <source>
        <dbReference type="Proteomes" id="UP000019678"/>
    </source>
</evidence>
<gene>
    <name evidence="1" type="ORF">CAP_0752</name>
</gene>
<dbReference type="InterPro" id="IPR011042">
    <property type="entry name" value="6-blade_b-propeller_TolB-like"/>
</dbReference>
<proteinExistence type="predicted"/>
<protein>
    <submittedName>
        <fullName evidence="1">Uncharacterized protein</fullName>
    </submittedName>
</protein>
<name>A0A017TD96_9BACT</name>
<dbReference type="AlphaFoldDB" id="A0A017TD96"/>
<accession>A0A017TD96</accession>
<dbReference type="EMBL" id="ASRX01000011">
    <property type="protein sequence ID" value="EYF07273.1"/>
    <property type="molecule type" value="Genomic_DNA"/>
</dbReference>
<reference evidence="1 2" key="1">
    <citation type="submission" date="2013-05" db="EMBL/GenBank/DDBJ databases">
        <title>Genome assembly of Chondromyces apiculatus DSM 436.</title>
        <authorList>
            <person name="Sharma G."/>
            <person name="Khatri I."/>
            <person name="Kaur C."/>
            <person name="Mayilraj S."/>
            <person name="Subramanian S."/>
        </authorList>
    </citation>
    <scope>NUCLEOTIDE SEQUENCE [LARGE SCALE GENOMIC DNA]</scope>
    <source>
        <strain evidence="1 2">DSM 436</strain>
    </source>
</reference>
<evidence type="ECO:0000313" key="1">
    <source>
        <dbReference type="EMBL" id="EYF07273.1"/>
    </source>
</evidence>